<dbReference type="Proteomes" id="UP000245081">
    <property type="component" value="Unassembled WGS sequence"/>
</dbReference>
<organism evidence="1 2">
    <name type="scientific">Novimethylophilus kurashikiensis</name>
    <dbReference type="NCBI Taxonomy" id="1825523"/>
    <lineage>
        <taxon>Bacteria</taxon>
        <taxon>Pseudomonadati</taxon>
        <taxon>Pseudomonadota</taxon>
        <taxon>Betaproteobacteria</taxon>
        <taxon>Nitrosomonadales</taxon>
        <taxon>Methylophilaceae</taxon>
        <taxon>Novimethylophilus</taxon>
    </lineage>
</organism>
<keyword evidence="2" id="KW-1185">Reference proteome</keyword>
<accession>A0A2R5FBE0</accession>
<gene>
    <name evidence="1" type="ORF">NMK_2459</name>
</gene>
<dbReference type="OrthoDB" id="9103631at2"/>
<comment type="caution">
    <text evidence="1">The sequence shown here is derived from an EMBL/GenBank/DDBJ whole genome shotgun (WGS) entry which is preliminary data.</text>
</comment>
<dbReference type="RefSeq" id="WP_109016040.1">
    <property type="nucleotide sequence ID" value="NZ_BDOQ01000010.1"/>
</dbReference>
<evidence type="ECO:0000313" key="2">
    <source>
        <dbReference type="Proteomes" id="UP000245081"/>
    </source>
</evidence>
<dbReference type="AlphaFoldDB" id="A0A2R5FBE0"/>
<reference evidence="1 2" key="1">
    <citation type="journal article" date="2018" name="Environ. Microbiol.">
        <title>Isolation and genomic characterization of Novimethylophilus kurashikiensis gen. nov. sp. nov., a new lanthanide-dependent methylotrophic species of Methylophilaceae.</title>
        <authorList>
            <person name="Lv H."/>
            <person name="Sahin N."/>
            <person name="Tani A."/>
        </authorList>
    </citation>
    <scope>NUCLEOTIDE SEQUENCE [LARGE SCALE GENOMIC DNA]</scope>
    <source>
        <strain evidence="1 2">La2-4</strain>
    </source>
</reference>
<dbReference type="EMBL" id="BDOQ01000010">
    <property type="protein sequence ID" value="GBG14858.1"/>
    <property type="molecule type" value="Genomic_DNA"/>
</dbReference>
<evidence type="ECO:0000313" key="1">
    <source>
        <dbReference type="EMBL" id="GBG14858.1"/>
    </source>
</evidence>
<sequence>MRFKISITAQFPSLAGSAPFPLGTAIVTAENVEAAKAKALAELSTDEFVDGKASPDFTIIEMPRFLISENWNHFFEKLGQRIVRFVYDHETECVEHLDILGGDEWTQVWHPATEIQRQDFQDSLVNANEGCLVNPQDYTCEESNSCPSWATRVSANLIYPKVAVLCSNSNGEPELYTCSPAVTKESYDEGLHYSIAKSNAEDEGYEGPYLAFDDKDQAAKQLVSTADWMGTREKASEASEVASERQWNAVCSDQGWNDATQIIHLIGFIRGKGLFSEFAAYAEKAADEENEESILDM</sequence>
<name>A0A2R5FBE0_9PROT</name>
<protein>
    <submittedName>
        <fullName evidence="1">Uncharacterized protein</fullName>
    </submittedName>
</protein>
<proteinExistence type="predicted"/>